<dbReference type="InterPro" id="IPR036052">
    <property type="entry name" value="TrpB-like_PALP_sf"/>
</dbReference>
<dbReference type="AlphaFoldDB" id="A0A380FIE7"/>
<organism evidence="3 4">
    <name type="scientific">Staphylococcus gallinarum</name>
    <dbReference type="NCBI Taxonomy" id="1293"/>
    <lineage>
        <taxon>Bacteria</taxon>
        <taxon>Bacillati</taxon>
        <taxon>Bacillota</taxon>
        <taxon>Bacilli</taxon>
        <taxon>Bacillales</taxon>
        <taxon>Staphylococcaceae</taxon>
        <taxon>Staphylococcus</taxon>
    </lineage>
</organism>
<dbReference type="GO" id="GO:0004834">
    <property type="term" value="F:tryptophan synthase activity"/>
    <property type="evidence" value="ECO:0007669"/>
    <property type="project" value="UniProtKB-EC"/>
</dbReference>
<dbReference type="GO" id="GO:0005737">
    <property type="term" value="C:cytoplasm"/>
    <property type="evidence" value="ECO:0007669"/>
    <property type="project" value="TreeGrafter"/>
</dbReference>
<accession>A0A380FIE7</accession>
<evidence type="ECO:0000313" key="3">
    <source>
        <dbReference type="EMBL" id="SUM32974.1"/>
    </source>
</evidence>
<dbReference type="Proteomes" id="UP000255277">
    <property type="component" value="Unassembled WGS sequence"/>
</dbReference>
<gene>
    <name evidence="3" type="primary">trpB_5</name>
    <name evidence="3" type="ORF">NCTC12195_02425</name>
</gene>
<keyword evidence="2" id="KW-0663">Pyridoxal phosphate</keyword>
<comment type="cofactor">
    <cofactor evidence="1">
        <name>pyridoxal 5'-phosphate</name>
        <dbReference type="ChEBI" id="CHEBI:597326"/>
    </cofactor>
</comment>
<evidence type="ECO:0000313" key="4">
    <source>
        <dbReference type="Proteomes" id="UP000255277"/>
    </source>
</evidence>
<dbReference type="SUPFAM" id="SSF53686">
    <property type="entry name" value="Tryptophan synthase beta subunit-like PLP-dependent enzymes"/>
    <property type="match status" value="1"/>
</dbReference>
<protein>
    <submittedName>
        <fullName evidence="3">Tryptophan synthase subunit beta</fullName>
        <ecNumber evidence="3">4.2.1.20</ecNumber>
    </submittedName>
</protein>
<name>A0A380FIE7_STAGA</name>
<reference evidence="3 4" key="1">
    <citation type="submission" date="2018-06" db="EMBL/GenBank/DDBJ databases">
        <authorList>
            <consortium name="Pathogen Informatics"/>
            <person name="Doyle S."/>
        </authorList>
    </citation>
    <scope>NUCLEOTIDE SEQUENCE [LARGE SCALE GENOMIC DNA]</scope>
    <source>
        <strain evidence="3 4">NCTC12195</strain>
    </source>
</reference>
<dbReference type="Gene3D" id="3.40.50.1100">
    <property type="match status" value="1"/>
</dbReference>
<dbReference type="PANTHER" id="PTHR48077">
    <property type="entry name" value="TRYPTOPHAN SYNTHASE-RELATED"/>
    <property type="match status" value="1"/>
</dbReference>
<proteinExistence type="predicted"/>
<dbReference type="EC" id="4.2.1.20" evidence="3"/>
<evidence type="ECO:0000256" key="2">
    <source>
        <dbReference type="ARBA" id="ARBA00022898"/>
    </source>
</evidence>
<dbReference type="EMBL" id="UHDK01000001">
    <property type="protein sequence ID" value="SUM32974.1"/>
    <property type="molecule type" value="Genomic_DNA"/>
</dbReference>
<sequence>MILGRVTYETASDKQAMDALVSFTKAEGIIPAIESAHALSYVESLAPKMSKDEILVVTVSGRGDKDMETIRNYMQQGGDNNE</sequence>
<dbReference type="InterPro" id="IPR023026">
    <property type="entry name" value="Trp_synth_beta/beta-like"/>
</dbReference>
<evidence type="ECO:0000256" key="1">
    <source>
        <dbReference type="ARBA" id="ARBA00001933"/>
    </source>
</evidence>
<keyword evidence="3" id="KW-0456">Lyase</keyword>
<dbReference type="PANTHER" id="PTHR48077:SF3">
    <property type="entry name" value="TRYPTOPHAN SYNTHASE"/>
    <property type="match status" value="1"/>
</dbReference>